<keyword evidence="1 2" id="KW-0732">Signal</keyword>
<evidence type="ECO:0000256" key="2">
    <source>
        <dbReference type="SAM" id="SignalP"/>
    </source>
</evidence>
<keyword evidence="5" id="KW-1185">Reference proteome</keyword>
<dbReference type="InterPro" id="IPR027385">
    <property type="entry name" value="Beta-barrel_OMP"/>
</dbReference>
<proteinExistence type="predicted"/>
<evidence type="ECO:0000256" key="1">
    <source>
        <dbReference type="ARBA" id="ARBA00022729"/>
    </source>
</evidence>
<gene>
    <name evidence="4" type="ORF">L2764_14290</name>
</gene>
<dbReference type="InterPro" id="IPR011250">
    <property type="entry name" value="OMP/PagP_B-barrel"/>
</dbReference>
<dbReference type="SUPFAM" id="SSF56925">
    <property type="entry name" value="OMPA-like"/>
    <property type="match status" value="2"/>
</dbReference>
<dbReference type="Pfam" id="PF13505">
    <property type="entry name" value="OMP_b-brl"/>
    <property type="match status" value="2"/>
</dbReference>
<accession>A0ABT0LD28</accession>
<feature type="domain" description="Outer membrane protein beta-barrel" evidence="3">
    <location>
        <begin position="47"/>
        <end position="240"/>
    </location>
</feature>
<dbReference type="RefSeq" id="WP_248940922.1">
    <property type="nucleotide sequence ID" value="NZ_JAKIKS010000054.1"/>
</dbReference>
<comment type="caution">
    <text evidence="4">The sequence shown here is derived from an EMBL/GenBank/DDBJ whole genome shotgun (WGS) entry which is preliminary data.</text>
</comment>
<sequence length="457" mass="50484">MKKRIAIALILPCSLMCHLLYAEEVYHHGPKSLPSPPPPVPSFIPNGLYVTVSGGTSYLESQRSIADEVYNGAGIVSYDWGFNAGVSLGKQVGPWRFEAQITYLYNDMDKVFDIDQGNQQEGVWYGVNALRDFPINEHWIPYAGFGLGGITMNSDFGDYNVWSDAASGSSGVVTSENTSGSAFAYQTIVGIGYQPIPEIRLLAEVRHIGSTKFTNWTQNGSSLDTYYNNTLFNLGLSYYFDGAPKHKRTPPPPPADQALFYVSVSGGASYLQEQMSTSKDGVVGVNTTFDMGYNVGASIGLKYNNWRTELQFTYLSDEMDKVDDIAQGNKVSGNWYGLNLLHDFPTGSAWIPYAGLGVGLVNMETKYDDSVYVQTSSMTSEMVSMDNETDTSVAYQGIVGVGFQASESMRFFAEYRHLRAPEMKSSVLTTTDDYEYDLETAYQNNLFNIGMSYTFGM</sequence>
<evidence type="ECO:0000259" key="3">
    <source>
        <dbReference type="Pfam" id="PF13505"/>
    </source>
</evidence>
<dbReference type="Gene3D" id="2.40.160.20">
    <property type="match status" value="2"/>
</dbReference>
<feature type="chain" id="PRO_5047017945" evidence="2">
    <location>
        <begin position="23"/>
        <end position="457"/>
    </location>
</feature>
<protein>
    <submittedName>
        <fullName evidence="4">Porin family protein</fullName>
    </submittedName>
</protein>
<evidence type="ECO:0000313" key="4">
    <source>
        <dbReference type="EMBL" id="MCL1125613.1"/>
    </source>
</evidence>
<dbReference type="EMBL" id="JAKIKS010000054">
    <property type="protein sequence ID" value="MCL1125613.1"/>
    <property type="molecule type" value="Genomic_DNA"/>
</dbReference>
<feature type="domain" description="Outer membrane protein beta-barrel" evidence="3">
    <location>
        <begin position="260"/>
        <end position="455"/>
    </location>
</feature>
<feature type="signal peptide" evidence="2">
    <location>
        <begin position="1"/>
        <end position="22"/>
    </location>
</feature>
<reference evidence="4 5" key="1">
    <citation type="submission" date="2022-01" db="EMBL/GenBank/DDBJ databases">
        <title>Whole genome-based taxonomy of the Shewanellaceae.</title>
        <authorList>
            <person name="Martin-Rodriguez A.J."/>
        </authorList>
    </citation>
    <scope>NUCLEOTIDE SEQUENCE [LARGE SCALE GENOMIC DNA]</scope>
    <source>
        <strain evidence="4 5">DSM 17177</strain>
    </source>
</reference>
<name>A0ABT0LD28_9GAMM</name>
<dbReference type="Proteomes" id="UP001203423">
    <property type="component" value="Unassembled WGS sequence"/>
</dbReference>
<evidence type="ECO:0000313" key="5">
    <source>
        <dbReference type="Proteomes" id="UP001203423"/>
    </source>
</evidence>
<organism evidence="4 5">
    <name type="scientific">Shewanella surugensis</name>
    <dbReference type="NCBI Taxonomy" id="212020"/>
    <lineage>
        <taxon>Bacteria</taxon>
        <taxon>Pseudomonadati</taxon>
        <taxon>Pseudomonadota</taxon>
        <taxon>Gammaproteobacteria</taxon>
        <taxon>Alteromonadales</taxon>
        <taxon>Shewanellaceae</taxon>
        <taxon>Shewanella</taxon>
    </lineage>
</organism>